<dbReference type="PROSITE" id="PS50975">
    <property type="entry name" value="ATP_GRASP"/>
    <property type="match status" value="1"/>
</dbReference>
<feature type="domain" description="ATP-grasp" evidence="4">
    <location>
        <begin position="170"/>
        <end position="388"/>
    </location>
</feature>
<dbReference type="Gene3D" id="3.30.1490.20">
    <property type="entry name" value="ATP-grasp fold, A domain"/>
    <property type="match status" value="1"/>
</dbReference>
<comment type="caution">
    <text evidence="5">The sequence shown here is derived from an EMBL/GenBank/DDBJ whole genome shotgun (WGS) entry which is preliminary data.</text>
</comment>
<dbReference type="SUPFAM" id="SSF56059">
    <property type="entry name" value="Glutathione synthetase ATP-binding domain-like"/>
    <property type="match status" value="1"/>
</dbReference>
<dbReference type="GO" id="GO:0046872">
    <property type="term" value="F:metal ion binding"/>
    <property type="evidence" value="ECO:0007669"/>
    <property type="project" value="InterPro"/>
</dbReference>
<evidence type="ECO:0000313" key="5">
    <source>
        <dbReference type="EMBL" id="KAJ9130516.1"/>
    </source>
</evidence>
<dbReference type="Pfam" id="PF07478">
    <property type="entry name" value="Dala_Dala_lig_C"/>
    <property type="match status" value="1"/>
</dbReference>
<dbReference type="Gene3D" id="3.30.470.20">
    <property type="entry name" value="ATP-grasp fold, B domain"/>
    <property type="match status" value="1"/>
</dbReference>
<reference evidence="5" key="1">
    <citation type="submission" date="2022-07" db="EMBL/GenBank/DDBJ databases">
        <title>Fungi with potential for degradation of polypropylene.</title>
        <authorList>
            <person name="Gostincar C."/>
        </authorList>
    </citation>
    <scope>NUCLEOTIDE SEQUENCE</scope>
    <source>
        <strain evidence="5">EXF-13308</strain>
    </source>
</reference>
<dbReference type="GO" id="GO:0008716">
    <property type="term" value="F:D-alanine-D-alanine ligase activity"/>
    <property type="evidence" value="ECO:0007669"/>
    <property type="project" value="InterPro"/>
</dbReference>
<keyword evidence="3" id="KW-0547">Nucleotide-binding</keyword>
<evidence type="ECO:0000256" key="1">
    <source>
        <dbReference type="ARBA" id="ARBA00010871"/>
    </source>
</evidence>
<proteinExistence type="inferred from homology"/>
<dbReference type="InterPro" id="IPR011761">
    <property type="entry name" value="ATP-grasp"/>
</dbReference>
<organism evidence="5 6">
    <name type="scientific">Pleurostoma richardsiae</name>
    <dbReference type="NCBI Taxonomy" id="41990"/>
    <lineage>
        <taxon>Eukaryota</taxon>
        <taxon>Fungi</taxon>
        <taxon>Dikarya</taxon>
        <taxon>Ascomycota</taxon>
        <taxon>Pezizomycotina</taxon>
        <taxon>Sordariomycetes</taxon>
        <taxon>Sordariomycetidae</taxon>
        <taxon>Calosphaeriales</taxon>
        <taxon>Pleurostomataceae</taxon>
        <taxon>Pleurostoma</taxon>
    </lineage>
</organism>
<comment type="similarity">
    <text evidence="1">Belongs to the D-alanine--D-alanine ligase family.</text>
</comment>
<sequence>MLPRSLLNAGYASRCRAAAKRTFSGYPRSLSTSASSGSAPPQRNRVAVLYQAIEPPVINGVRKPKKPGGYRDSGADIAYNLSLTEDVSVVCPTDHPVPEKDCDWSFPDTEEGILQALEKGATHLWANTILFAAHPLQTSARIADFQDRVRVVGQGPLTVEKYDDKEYVNNLLRKHGGFTMPRSWTIHDGPGILTGLRALSLPFPIVAKPIRGRGSYGVRVCSNLEELADHARSLFKESPTIMLEEFLAGEEATVTVMPPTPGKSDYWALPVVTRFNHIGGIAPYNGVVAVTANSRAVSEDDMRDPAYAQVMDECERAAHLLSVTSPIRIDVRRREDSRGSKFALFDVNMKPNMTGPGRPGRDDQASLTLLAAAALGWDYRELLKRILGTSSTLRTLKALKPL</sequence>
<accession>A0AA38R6F7</accession>
<name>A0AA38R6F7_9PEZI</name>
<dbReference type="InterPro" id="IPR013815">
    <property type="entry name" value="ATP_grasp_subdomain_1"/>
</dbReference>
<protein>
    <submittedName>
        <fullName evidence="5">Glutathione synthetase ATP-binding domain-like protein</fullName>
    </submittedName>
</protein>
<dbReference type="AlphaFoldDB" id="A0AA38R6F7"/>
<dbReference type="PANTHER" id="PTHR23132:SF23">
    <property type="entry name" value="D-ALANINE--D-ALANINE LIGASE B"/>
    <property type="match status" value="1"/>
</dbReference>
<dbReference type="PANTHER" id="PTHR23132">
    <property type="entry name" value="D-ALANINE--D-ALANINE LIGASE"/>
    <property type="match status" value="1"/>
</dbReference>
<evidence type="ECO:0000313" key="6">
    <source>
        <dbReference type="Proteomes" id="UP001174694"/>
    </source>
</evidence>
<keyword evidence="6" id="KW-1185">Reference proteome</keyword>
<dbReference type="Proteomes" id="UP001174694">
    <property type="component" value="Unassembled WGS sequence"/>
</dbReference>
<dbReference type="InterPro" id="IPR011095">
    <property type="entry name" value="Dala_Dala_lig_C"/>
</dbReference>
<evidence type="ECO:0000256" key="3">
    <source>
        <dbReference type="PROSITE-ProRule" id="PRU00409"/>
    </source>
</evidence>
<keyword evidence="2" id="KW-0436">Ligase</keyword>
<dbReference type="GO" id="GO:0005524">
    <property type="term" value="F:ATP binding"/>
    <property type="evidence" value="ECO:0007669"/>
    <property type="project" value="UniProtKB-UniRule"/>
</dbReference>
<evidence type="ECO:0000256" key="2">
    <source>
        <dbReference type="ARBA" id="ARBA00022598"/>
    </source>
</evidence>
<keyword evidence="3 5" id="KW-0067">ATP-binding</keyword>
<dbReference type="EMBL" id="JANBVO010000086">
    <property type="protein sequence ID" value="KAJ9130516.1"/>
    <property type="molecule type" value="Genomic_DNA"/>
</dbReference>
<evidence type="ECO:0000259" key="4">
    <source>
        <dbReference type="PROSITE" id="PS50975"/>
    </source>
</evidence>
<gene>
    <name evidence="5" type="ORF">NKR23_g12163</name>
</gene>